<dbReference type="EMBL" id="LNQR01000130">
    <property type="protein sequence ID" value="KWT75281.1"/>
    <property type="molecule type" value="Genomic_DNA"/>
</dbReference>
<proteinExistence type="predicted"/>
<sequence length="505" mass="56009">MTEGHNSGITHKLYLGCFAAIVLLAVILRIYKAYYTGVIYDEALTYFRFSMDFNSAISNYSSTNNHLLNSVLIYLSVKVFGQSFLGVPAIRLPAVFFGIVYVVSIALVIETALRGRVLKILVLGACLFNYLIFDLTILARGYAIALGAVYLELLVIVLYPKLLKDKADSMVILFSALNFIALGAMLTSLYTIVPLNLAFLAVMFHRLKTVQLTVSDRPYDALKKTVQAGVVILCLTCVALALLYHKVFTKIISVSGKHSEVNNALITILKSLITEGLFTNWEFPLSSILNILQTIILPLMVALTVLFLLNVILSKKTLPAAALIVLSVLAASFLFAYAARTAAGVSLGFTRNHVFWLPLIFISAGIVMDGARISPLAPLKTSIYVVTCLVSVVLIAGPLMSLHVVTTHDWKPQSVVGPLLRQLSKTDPLRRWRLGFSDKLEYNLYPYLFYNNEAYRINDSNAAVYHISEKDLHTGILYQYDLFKKFDCVVVLDSSMRQPLPGQTH</sequence>
<feature type="transmembrane region" description="Helical" evidence="1">
    <location>
        <begin position="320"/>
        <end position="339"/>
    </location>
</feature>
<feature type="transmembrane region" description="Helical" evidence="1">
    <location>
        <begin position="287"/>
        <end position="313"/>
    </location>
</feature>
<evidence type="ECO:0000313" key="3">
    <source>
        <dbReference type="Proteomes" id="UP000060487"/>
    </source>
</evidence>
<organism evidence="2 3">
    <name type="scientific">Candidatus Magnetominusculus xianensis</name>
    <dbReference type="NCBI Taxonomy" id="1748249"/>
    <lineage>
        <taxon>Bacteria</taxon>
        <taxon>Pseudomonadati</taxon>
        <taxon>Nitrospirota</taxon>
        <taxon>Nitrospiria</taxon>
        <taxon>Nitrospirales</taxon>
        <taxon>Nitrospiraceae</taxon>
        <taxon>Candidatus Magnetominusculus</taxon>
    </lineage>
</organism>
<dbReference type="Proteomes" id="UP000060487">
    <property type="component" value="Unassembled WGS sequence"/>
</dbReference>
<gene>
    <name evidence="2" type="ORF">ASN18_3249</name>
</gene>
<comment type="caution">
    <text evidence="2">The sequence shown here is derived from an EMBL/GenBank/DDBJ whole genome shotgun (WGS) entry which is preliminary data.</text>
</comment>
<reference evidence="2 3" key="1">
    <citation type="submission" date="2015-11" db="EMBL/GenBank/DDBJ databases">
        <authorList>
            <person name="Lin W."/>
        </authorList>
    </citation>
    <scope>NUCLEOTIDE SEQUENCE [LARGE SCALE GENOMIC DNA]</scope>
    <source>
        <strain evidence="2 3">HCH-1</strain>
    </source>
</reference>
<protein>
    <recommendedName>
        <fullName evidence="4">Glycosyltransferase RgtA/B/C/D-like domain-containing protein</fullName>
    </recommendedName>
</protein>
<dbReference type="RefSeq" id="WP_085053849.1">
    <property type="nucleotide sequence ID" value="NZ_LNQR01000130.1"/>
</dbReference>
<keyword evidence="3" id="KW-1185">Reference proteome</keyword>
<feature type="transmembrane region" description="Helical" evidence="1">
    <location>
        <begin position="383"/>
        <end position="405"/>
    </location>
</feature>
<feature type="transmembrane region" description="Helical" evidence="1">
    <location>
        <begin position="90"/>
        <end position="109"/>
    </location>
</feature>
<keyword evidence="1" id="KW-1133">Transmembrane helix</keyword>
<keyword evidence="1" id="KW-0812">Transmembrane</keyword>
<feature type="transmembrane region" description="Helical" evidence="1">
    <location>
        <begin position="224"/>
        <end position="244"/>
    </location>
</feature>
<keyword evidence="1" id="KW-0472">Membrane</keyword>
<evidence type="ECO:0000256" key="1">
    <source>
        <dbReference type="SAM" id="Phobius"/>
    </source>
</evidence>
<feature type="transmembrane region" description="Helical" evidence="1">
    <location>
        <begin position="264"/>
        <end position="281"/>
    </location>
</feature>
<name>A0ABR5SAY2_9BACT</name>
<feature type="transmembrane region" description="Helical" evidence="1">
    <location>
        <begin position="171"/>
        <end position="204"/>
    </location>
</feature>
<feature type="transmembrane region" description="Helical" evidence="1">
    <location>
        <begin position="139"/>
        <end position="159"/>
    </location>
</feature>
<feature type="transmembrane region" description="Helical" evidence="1">
    <location>
        <begin position="116"/>
        <end position="133"/>
    </location>
</feature>
<accession>A0ABR5SAY2</accession>
<feature type="transmembrane region" description="Helical" evidence="1">
    <location>
        <begin position="354"/>
        <end position="371"/>
    </location>
</feature>
<evidence type="ECO:0000313" key="2">
    <source>
        <dbReference type="EMBL" id="KWT75281.1"/>
    </source>
</evidence>
<feature type="transmembrane region" description="Helical" evidence="1">
    <location>
        <begin position="12"/>
        <end position="31"/>
    </location>
</feature>
<evidence type="ECO:0008006" key="4">
    <source>
        <dbReference type="Google" id="ProtNLM"/>
    </source>
</evidence>